<reference evidence="2 3" key="1">
    <citation type="submission" date="2011-11" db="EMBL/GenBank/DDBJ databases">
        <title>Whole genome shotgun sequence of Gordonia araii NBRC 100433.</title>
        <authorList>
            <person name="Yoshida Y."/>
            <person name="Hosoyama A."/>
            <person name="Tsuchikane K."/>
            <person name="Katsumata H."/>
            <person name="Yamazaki S."/>
            <person name="Fujita N."/>
        </authorList>
    </citation>
    <scope>NUCLEOTIDE SEQUENCE [LARGE SCALE GENOMIC DNA]</scope>
    <source>
        <strain evidence="2 3">NBRC 100433</strain>
    </source>
</reference>
<organism evidence="2 3">
    <name type="scientific">Gordonia araii NBRC 100433</name>
    <dbReference type="NCBI Taxonomy" id="1073574"/>
    <lineage>
        <taxon>Bacteria</taxon>
        <taxon>Bacillati</taxon>
        <taxon>Actinomycetota</taxon>
        <taxon>Actinomycetes</taxon>
        <taxon>Mycobacteriales</taxon>
        <taxon>Gordoniaceae</taxon>
        <taxon>Gordonia</taxon>
    </lineage>
</organism>
<feature type="domain" description="TY-Chap C-terminal" evidence="1">
    <location>
        <begin position="2"/>
        <end position="78"/>
    </location>
</feature>
<dbReference type="InterPro" id="IPR054342">
    <property type="entry name" value="TY-Chap_C"/>
</dbReference>
<protein>
    <recommendedName>
        <fullName evidence="1">TY-Chap C-terminal domain-containing protein</fullName>
    </recommendedName>
</protein>
<evidence type="ECO:0000313" key="3">
    <source>
        <dbReference type="Proteomes" id="UP000035088"/>
    </source>
</evidence>
<name>G7GZR1_9ACTN</name>
<keyword evidence="3" id="KW-1185">Reference proteome</keyword>
<dbReference type="OrthoDB" id="4377456at2"/>
<proteinExistence type="predicted"/>
<dbReference type="EMBL" id="BAEE01000027">
    <property type="protein sequence ID" value="GAB09086.1"/>
    <property type="molecule type" value="Genomic_DNA"/>
</dbReference>
<dbReference type="RefSeq" id="WP_007321163.1">
    <property type="nucleotide sequence ID" value="NZ_BAEE01000027.1"/>
</dbReference>
<dbReference type="AlphaFoldDB" id="G7GZR1"/>
<gene>
    <name evidence="2" type="ORF">GOARA_027_00490</name>
</gene>
<sequence length="88" mass="10307">MGVSDELERLVTLSRRHIEQVCADETQIPEFIELCREKFDEHLVDYEENLDEDDVEAQHHWQEAVAWRETAAILTTMVSRTAAHRRSA</sequence>
<accession>G7GZR1</accession>
<evidence type="ECO:0000259" key="1">
    <source>
        <dbReference type="Pfam" id="PF22554"/>
    </source>
</evidence>
<dbReference type="Proteomes" id="UP000035088">
    <property type="component" value="Unassembled WGS sequence"/>
</dbReference>
<dbReference type="STRING" id="1073574.GOARA_027_00490"/>
<dbReference type="Pfam" id="PF22554">
    <property type="entry name" value="Chap-C"/>
    <property type="match status" value="1"/>
</dbReference>
<evidence type="ECO:0000313" key="2">
    <source>
        <dbReference type="EMBL" id="GAB09086.1"/>
    </source>
</evidence>
<comment type="caution">
    <text evidence="2">The sequence shown here is derived from an EMBL/GenBank/DDBJ whole genome shotgun (WGS) entry which is preliminary data.</text>
</comment>